<feature type="domain" description="HMA" evidence="2">
    <location>
        <begin position="2"/>
        <end position="68"/>
    </location>
</feature>
<protein>
    <recommendedName>
        <fullName evidence="2">HMA domain-containing protein</fullName>
    </recommendedName>
</protein>
<evidence type="ECO:0000256" key="1">
    <source>
        <dbReference type="ARBA" id="ARBA00022723"/>
    </source>
</evidence>
<dbReference type="Pfam" id="PF00403">
    <property type="entry name" value="HMA"/>
    <property type="match status" value="1"/>
</dbReference>
<dbReference type="InterPro" id="IPR006121">
    <property type="entry name" value="HMA_dom"/>
</dbReference>
<sequence length="69" mass="7187">MEQINIGISGMSCGGCVASVTRALQALEGVTEVAVTLDPGAAKVTFDPDDTDRRTIESAIEDAGYDVVR</sequence>
<dbReference type="PROSITE" id="PS50846">
    <property type="entry name" value="HMA_2"/>
    <property type="match status" value="1"/>
</dbReference>
<name>A0ABQ6BPZ3_9NEIS</name>
<dbReference type="PANTHER" id="PTHR46594:SF4">
    <property type="entry name" value="P-TYPE CATION-TRANSPORTING ATPASE"/>
    <property type="match status" value="1"/>
</dbReference>
<dbReference type="SUPFAM" id="SSF55008">
    <property type="entry name" value="HMA, heavy metal-associated domain"/>
    <property type="match status" value="1"/>
</dbReference>
<evidence type="ECO:0000313" key="3">
    <source>
        <dbReference type="EMBL" id="GLS03245.1"/>
    </source>
</evidence>
<dbReference type="PANTHER" id="PTHR46594">
    <property type="entry name" value="P-TYPE CATION-TRANSPORTING ATPASE"/>
    <property type="match status" value="1"/>
</dbReference>
<evidence type="ECO:0000259" key="2">
    <source>
        <dbReference type="PROSITE" id="PS50846"/>
    </source>
</evidence>
<dbReference type="InterPro" id="IPR017969">
    <property type="entry name" value="Heavy-metal-associated_CS"/>
</dbReference>
<dbReference type="RefSeq" id="WP_018747839.1">
    <property type="nucleotide sequence ID" value="NZ_BAABUF010000008.1"/>
</dbReference>
<comment type="caution">
    <text evidence="3">The sequence shown here is derived from an EMBL/GenBank/DDBJ whole genome shotgun (WGS) entry which is preliminary data.</text>
</comment>
<keyword evidence="1" id="KW-0479">Metal-binding</keyword>
<reference evidence="4" key="1">
    <citation type="journal article" date="2019" name="Int. J. Syst. Evol. Microbiol.">
        <title>The Global Catalogue of Microorganisms (GCM) 10K type strain sequencing project: providing services to taxonomists for standard genome sequencing and annotation.</title>
        <authorList>
            <consortium name="The Broad Institute Genomics Platform"/>
            <consortium name="The Broad Institute Genome Sequencing Center for Infectious Disease"/>
            <person name="Wu L."/>
            <person name="Ma J."/>
        </authorList>
    </citation>
    <scope>NUCLEOTIDE SEQUENCE [LARGE SCALE GENOMIC DNA]</scope>
    <source>
        <strain evidence="4">NBRC 104970</strain>
    </source>
</reference>
<evidence type="ECO:0000313" key="4">
    <source>
        <dbReference type="Proteomes" id="UP001156836"/>
    </source>
</evidence>
<proteinExistence type="predicted"/>
<dbReference type="PROSITE" id="PS01047">
    <property type="entry name" value="HMA_1"/>
    <property type="match status" value="1"/>
</dbReference>
<dbReference type="InterPro" id="IPR036163">
    <property type="entry name" value="HMA_dom_sf"/>
</dbReference>
<dbReference type="Gene3D" id="3.30.70.100">
    <property type="match status" value="1"/>
</dbReference>
<dbReference type="EMBL" id="BSOZ01000003">
    <property type="protein sequence ID" value="GLS03245.1"/>
    <property type="molecule type" value="Genomic_DNA"/>
</dbReference>
<accession>A0ABQ6BPZ3</accession>
<dbReference type="CDD" id="cd00371">
    <property type="entry name" value="HMA"/>
    <property type="match status" value="1"/>
</dbReference>
<dbReference type="PRINTS" id="PR00942">
    <property type="entry name" value="CUATPASEI"/>
</dbReference>
<keyword evidence="4" id="KW-1185">Reference proteome</keyword>
<dbReference type="Proteomes" id="UP001156836">
    <property type="component" value="Unassembled WGS sequence"/>
</dbReference>
<organism evidence="3 4">
    <name type="scientific">Chitiniphilus shinanonensis</name>
    <dbReference type="NCBI Taxonomy" id="553088"/>
    <lineage>
        <taxon>Bacteria</taxon>
        <taxon>Pseudomonadati</taxon>
        <taxon>Pseudomonadota</taxon>
        <taxon>Betaproteobacteria</taxon>
        <taxon>Neisseriales</taxon>
        <taxon>Chitinibacteraceae</taxon>
        <taxon>Chitiniphilus</taxon>
    </lineage>
</organism>
<gene>
    <name evidence="3" type="ORF">GCM10007860_03880</name>
</gene>